<dbReference type="OrthoDB" id="9805801at2"/>
<dbReference type="AlphaFoldDB" id="A0A4R7PZM9"/>
<keyword evidence="3" id="KW-0645">Protease</keyword>
<feature type="transmembrane region" description="Helical" evidence="1">
    <location>
        <begin position="12"/>
        <end position="45"/>
    </location>
</feature>
<keyword evidence="1" id="KW-0812">Transmembrane</keyword>
<dbReference type="InterPro" id="IPR003675">
    <property type="entry name" value="Rce1/LyrA-like_dom"/>
</dbReference>
<name>A0A4R7PZM9_9FLAO</name>
<dbReference type="GO" id="GO:0080120">
    <property type="term" value="P:CAAX-box protein maturation"/>
    <property type="evidence" value="ECO:0007669"/>
    <property type="project" value="UniProtKB-ARBA"/>
</dbReference>
<keyword evidence="1" id="KW-0472">Membrane</keyword>
<dbReference type="EMBL" id="SOBW01000008">
    <property type="protein sequence ID" value="TDU40507.1"/>
    <property type="molecule type" value="Genomic_DNA"/>
</dbReference>
<evidence type="ECO:0000259" key="2">
    <source>
        <dbReference type="Pfam" id="PF02517"/>
    </source>
</evidence>
<proteinExistence type="predicted"/>
<keyword evidence="4" id="KW-1185">Reference proteome</keyword>
<gene>
    <name evidence="3" type="ORF">BXY82_2557</name>
</gene>
<evidence type="ECO:0000313" key="3">
    <source>
        <dbReference type="EMBL" id="TDU40507.1"/>
    </source>
</evidence>
<keyword evidence="1" id="KW-1133">Transmembrane helix</keyword>
<protein>
    <submittedName>
        <fullName evidence="3">CAAX prenyl protease-like protein</fullName>
    </submittedName>
</protein>
<dbReference type="GO" id="GO:0004175">
    <property type="term" value="F:endopeptidase activity"/>
    <property type="evidence" value="ECO:0007669"/>
    <property type="project" value="UniProtKB-ARBA"/>
</dbReference>
<feature type="domain" description="CAAX prenyl protease 2/Lysostaphin resistance protein A-like" evidence="2">
    <location>
        <begin position="102"/>
        <end position="191"/>
    </location>
</feature>
<organism evidence="3 4">
    <name type="scientific">Gelidibacter sediminis</name>
    <dbReference type="NCBI Taxonomy" id="1608710"/>
    <lineage>
        <taxon>Bacteria</taxon>
        <taxon>Pseudomonadati</taxon>
        <taxon>Bacteroidota</taxon>
        <taxon>Flavobacteriia</taxon>
        <taxon>Flavobacteriales</taxon>
        <taxon>Flavobacteriaceae</taxon>
        <taxon>Gelidibacter</taxon>
    </lineage>
</organism>
<feature type="transmembrane region" description="Helical" evidence="1">
    <location>
        <begin position="65"/>
        <end position="88"/>
    </location>
</feature>
<dbReference type="Pfam" id="PF02517">
    <property type="entry name" value="Rce1-like"/>
    <property type="match status" value="1"/>
</dbReference>
<evidence type="ECO:0000313" key="4">
    <source>
        <dbReference type="Proteomes" id="UP000294689"/>
    </source>
</evidence>
<feature type="transmembrane region" description="Helical" evidence="1">
    <location>
        <begin position="159"/>
        <end position="176"/>
    </location>
</feature>
<comment type="caution">
    <text evidence="3">The sequence shown here is derived from an EMBL/GenBank/DDBJ whole genome shotgun (WGS) entry which is preliminary data.</text>
</comment>
<evidence type="ECO:0000256" key="1">
    <source>
        <dbReference type="SAM" id="Phobius"/>
    </source>
</evidence>
<reference evidence="3 4" key="1">
    <citation type="submission" date="2019-03" db="EMBL/GenBank/DDBJ databases">
        <title>Genomic Encyclopedia of Archaeal and Bacterial Type Strains, Phase II (KMG-II): from individual species to whole genera.</title>
        <authorList>
            <person name="Goeker M."/>
        </authorList>
    </citation>
    <scope>NUCLEOTIDE SEQUENCE [LARGE SCALE GENOMIC DNA]</scope>
    <source>
        <strain evidence="3 4">DSM 28135</strain>
    </source>
</reference>
<dbReference type="Proteomes" id="UP000294689">
    <property type="component" value="Unassembled WGS sequence"/>
</dbReference>
<accession>A0A4R7PZM9</accession>
<dbReference type="RefSeq" id="WP_133758516.1">
    <property type="nucleotide sequence ID" value="NZ_SOBW01000008.1"/>
</dbReference>
<feature type="transmembrane region" description="Helical" evidence="1">
    <location>
        <begin position="100"/>
        <end position="118"/>
    </location>
</feature>
<dbReference type="GO" id="GO:0006508">
    <property type="term" value="P:proteolysis"/>
    <property type="evidence" value="ECO:0007669"/>
    <property type="project" value="UniProtKB-KW"/>
</dbReference>
<feature type="transmembrane region" description="Helical" evidence="1">
    <location>
        <begin position="188"/>
        <end position="206"/>
    </location>
</feature>
<sequence>MQSVSYKRTEFLLIFIILPVSFVLDYPFLVKAFLAVVGFLYVIYILVKVEGNKFKIAPNLQWKPFWTAVLLKFIIIAILTMGYMFLTARSDLFHILYQKPKLWVVILFAYAMFSVYPQELIYRTLYFQRYASLFDSKALLVVVNAIVFSMAHLFYRNPLVLVMTFLGGILFALTYNETKSTLLVTIEHTLYGCWLFTVGMGHMLGFPD</sequence>
<keyword evidence="3" id="KW-0378">Hydrolase</keyword>